<proteinExistence type="predicted"/>
<evidence type="ECO:0000313" key="3">
    <source>
        <dbReference type="EMBL" id="CAB4736103.1"/>
    </source>
</evidence>
<sequence length="691" mass="75665">MSTIDLTGYTVTDDFFGAPFVDHDGLMDEPAPHRYVHGGFEGTDTRFALRFPVDGSYRGRLYQPLEGANAGHEDVFAGALGSNIGGLSMTFRLGGYMVETNMGHIGDVMDPKAGPDPTIYGWRAAAESARFSKFVAAQILGSAPTYSYVFGGSGGARRSPLCLAYGGGVWDAAMPFMGDALDGEHGDFSRVKTVAAHFCSMFNVQRLLKDKIWDVIDSMLPGGSGDPFAGLDSHQREELATLYRLGYPRGDEFMLHQPMGQIWLWSSYAERLQKDHPEYWDAFWTKPGHVGFDSPQHVHGDLIHITTTVKRPVYAKEILQDPQFAGPECDQLRTMTGLFASMHNMWDIPLAVELENVPPGYLLGIGIKMLSGAAAGRQLYALQSGNKVFLCDGEGEAANLRFTGVQPGDEVELSNKAFLAYCYFYRHHSNAIEVDYSCLKVDGLPMYPQYVVPESSPFMSTCHTGRFEGKMMWIHHTHDASLWPSQGLGMLNNVKKERGDAWQDYFALRWTENAEHVPPSMAASPPGRHNTTWLIDYGPHIEQGLLDLAKWVEEGVRPDDTSFGYRDGKVTLAATAAERRGVQPVVTALANGAVRAEVKVGEPVTLTMYAEVPPGKGGIVTAKWDLDGSGAYPISHEVDGTQAAVEFTITHTFAAPGTYFATAYVESHTEGDTAATARRLPNLAAARVVVH</sequence>
<dbReference type="Pfam" id="PF00801">
    <property type="entry name" value="PKD"/>
    <property type="match status" value="1"/>
</dbReference>
<dbReference type="EMBL" id="CAFBIY010000068">
    <property type="protein sequence ID" value="CAB4851025.1"/>
    <property type="molecule type" value="Genomic_DNA"/>
</dbReference>
<gene>
    <name evidence="3" type="ORF">UFOPK2656_02552</name>
    <name evidence="4" type="ORF">UFOPK3267_01373</name>
    <name evidence="5" type="ORF">UFOPK3651_00330</name>
    <name evidence="6" type="ORF">UFOPK3931_03397</name>
    <name evidence="2" type="ORF">UFOPK4189_00245</name>
</gene>
<evidence type="ECO:0000313" key="6">
    <source>
        <dbReference type="EMBL" id="CAB5021673.1"/>
    </source>
</evidence>
<dbReference type="InterPro" id="IPR000601">
    <property type="entry name" value="PKD_dom"/>
</dbReference>
<evidence type="ECO:0000313" key="4">
    <source>
        <dbReference type="EMBL" id="CAB4851025.1"/>
    </source>
</evidence>
<feature type="domain" description="PKD" evidence="1">
    <location>
        <begin position="598"/>
        <end position="676"/>
    </location>
</feature>
<dbReference type="InterPro" id="IPR035986">
    <property type="entry name" value="PKD_dom_sf"/>
</dbReference>
<dbReference type="EMBL" id="CAESGF010000001">
    <property type="protein sequence ID" value="CAB4362470.1"/>
    <property type="molecule type" value="Genomic_DNA"/>
</dbReference>
<dbReference type="InterPro" id="IPR013783">
    <property type="entry name" value="Ig-like_fold"/>
</dbReference>
<name>A0A6J7GZ32_9ZZZZ</name>
<dbReference type="Gene3D" id="2.60.40.10">
    <property type="entry name" value="Immunoglobulins"/>
    <property type="match status" value="1"/>
</dbReference>
<reference evidence="5" key="1">
    <citation type="submission" date="2020-05" db="EMBL/GenBank/DDBJ databases">
        <authorList>
            <person name="Chiriac C."/>
            <person name="Salcher M."/>
            <person name="Ghai R."/>
            <person name="Kavagutti S V."/>
        </authorList>
    </citation>
    <scope>NUCLEOTIDE SEQUENCE</scope>
</reference>
<evidence type="ECO:0000259" key="1">
    <source>
        <dbReference type="Pfam" id="PF00801"/>
    </source>
</evidence>
<evidence type="ECO:0000313" key="5">
    <source>
        <dbReference type="EMBL" id="CAB4912992.1"/>
    </source>
</evidence>
<dbReference type="AlphaFoldDB" id="A0A6J7GZ32"/>
<evidence type="ECO:0000313" key="2">
    <source>
        <dbReference type="EMBL" id="CAB4362470.1"/>
    </source>
</evidence>
<dbReference type="EMBL" id="CAEZYF010000019">
    <property type="protein sequence ID" value="CAB4736103.1"/>
    <property type="molecule type" value="Genomic_DNA"/>
</dbReference>
<dbReference type="SUPFAM" id="SSF49299">
    <property type="entry name" value="PKD domain"/>
    <property type="match status" value="1"/>
</dbReference>
<accession>A0A6J7GZ32</accession>
<dbReference type="EMBL" id="CAFBMT010000002">
    <property type="protein sequence ID" value="CAB4912992.1"/>
    <property type="molecule type" value="Genomic_DNA"/>
</dbReference>
<organism evidence="5">
    <name type="scientific">freshwater metagenome</name>
    <dbReference type="NCBI Taxonomy" id="449393"/>
    <lineage>
        <taxon>unclassified sequences</taxon>
        <taxon>metagenomes</taxon>
        <taxon>ecological metagenomes</taxon>
    </lineage>
</organism>
<dbReference type="EMBL" id="CAFBOL010000177">
    <property type="protein sequence ID" value="CAB5021673.1"/>
    <property type="molecule type" value="Genomic_DNA"/>
</dbReference>
<protein>
    <submittedName>
        <fullName evidence="5">Unannotated protein</fullName>
    </submittedName>
</protein>
<dbReference type="CDD" id="cd00146">
    <property type="entry name" value="PKD"/>
    <property type="match status" value="1"/>
</dbReference>